<evidence type="ECO:0000256" key="5">
    <source>
        <dbReference type="ARBA" id="ARBA00023242"/>
    </source>
</evidence>
<dbReference type="PANTHER" id="PTHR46910:SF1">
    <property type="entry name" value="MISCELLANEOUS ZN(II)2CYS6 TRANSCRIPTION FACTOR (EUROFUNG)-RELATED"/>
    <property type="match status" value="1"/>
</dbReference>
<dbReference type="Gene3D" id="4.10.240.10">
    <property type="entry name" value="Zn(2)-C6 fungal-type DNA-binding domain"/>
    <property type="match status" value="1"/>
</dbReference>
<dbReference type="GO" id="GO:0003677">
    <property type="term" value="F:DNA binding"/>
    <property type="evidence" value="ECO:0007669"/>
    <property type="project" value="UniProtKB-KW"/>
</dbReference>
<keyword evidence="5" id="KW-0539">Nucleus</keyword>
<evidence type="ECO:0000256" key="1">
    <source>
        <dbReference type="ARBA" id="ARBA00022723"/>
    </source>
</evidence>
<dbReference type="InterPro" id="IPR036864">
    <property type="entry name" value="Zn2-C6_fun-type_DNA-bd_sf"/>
</dbReference>
<evidence type="ECO:0000256" key="4">
    <source>
        <dbReference type="ARBA" id="ARBA00023163"/>
    </source>
</evidence>
<evidence type="ECO:0000256" key="2">
    <source>
        <dbReference type="ARBA" id="ARBA00023015"/>
    </source>
</evidence>
<keyword evidence="7" id="KW-0812">Transmembrane</keyword>
<evidence type="ECO:0000313" key="9">
    <source>
        <dbReference type="EMBL" id="PLB54704.1"/>
    </source>
</evidence>
<dbReference type="Pfam" id="PF04082">
    <property type="entry name" value="Fungal_trans"/>
    <property type="match status" value="1"/>
</dbReference>
<dbReference type="VEuPathDB" id="FungiDB:P170DRAFT_452404"/>
<feature type="region of interest" description="Disordered" evidence="6">
    <location>
        <begin position="28"/>
        <end position="90"/>
    </location>
</feature>
<accession>A0A2I2GPA4</accession>
<keyword evidence="4" id="KW-0804">Transcription</keyword>
<feature type="compositionally biased region" description="Basic and acidic residues" evidence="6">
    <location>
        <begin position="80"/>
        <end position="90"/>
    </location>
</feature>
<dbReference type="InterPro" id="IPR007219">
    <property type="entry name" value="XnlR_reg_dom"/>
</dbReference>
<keyword evidence="7" id="KW-0472">Membrane</keyword>
<dbReference type="GO" id="GO:0006351">
    <property type="term" value="P:DNA-templated transcription"/>
    <property type="evidence" value="ECO:0007669"/>
    <property type="project" value="InterPro"/>
</dbReference>
<organism evidence="9 10">
    <name type="scientific">Aspergillus steynii IBT 23096</name>
    <dbReference type="NCBI Taxonomy" id="1392250"/>
    <lineage>
        <taxon>Eukaryota</taxon>
        <taxon>Fungi</taxon>
        <taxon>Dikarya</taxon>
        <taxon>Ascomycota</taxon>
        <taxon>Pezizomycotina</taxon>
        <taxon>Eurotiomycetes</taxon>
        <taxon>Eurotiomycetidae</taxon>
        <taxon>Eurotiales</taxon>
        <taxon>Aspergillaceae</taxon>
        <taxon>Aspergillus</taxon>
        <taxon>Aspergillus subgen. Circumdati</taxon>
    </lineage>
</organism>
<dbReference type="Proteomes" id="UP000234275">
    <property type="component" value="Unassembled WGS sequence"/>
</dbReference>
<dbReference type="RefSeq" id="XP_024710006.1">
    <property type="nucleotide sequence ID" value="XM_024851267.1"/>
</dbReference>
<evidence type="ECO:0000259" key="8">
    <source>
        <dbReference type="PROSITE" id="PS50048"/>
    </source>
</evidence>
<sequence>MTGEVLPACDLCYSRKVKCDRQEKCSNCADAGTECRRSRPHRPTKPKSLSGVSALEERILNLEKVASSSRSRTSLSPNTSHDHEAEDEHFVKRRKLEHTSPHGSTESIGGPDDSTHHAKYAKAIIQSELDGSENISRERWSTLRAALSFVDGMAKGDSNSESGKDLPSQVPSHDPKIVVPDAPPRELLYMLLEEPSVAEVPGNRLTWPDHISQKTLERMIVYLLEDESRGQIFHQYSVCVYVKAISRLYNLSRVSTNKSLQYQFGNTRRLYEAAAIHALKQLDILAMPSLALIHALLSAGLLMLSLGRANHAWVLASYASRLIVSLNYHEISDPSQEDEEVKSVLYWCYFVDRTLSALLIRPPSLPNLQVSPTDLVRIETSVPYTPLIRVIIDLAQIQDQLLDISLNGKHRGAGQVLSQCQSLQERMCIIYTNLRAGGDSIPEIIKSDWVAVDFCYYAILVEILRTRLRYAPSPLTHRECLSYARCSLKAFQYLQEHLADVVDFTPYPFFLTWTMFMYPLTPFFVLVCNIIGTLDKDDYHLIRAITQGLAKFTESPYVSKMLSLLTSLQRLCEPLFQTVENQDPPPPQGRRWFPSVTSEPETTTPAQSASTYGAENPSVSSAAPVGPPAELWMQGQYPAEVTPSTEGMMWQLFNSQLSLGLFEPDYLSFGTG</sequence>
<dbReference type="GO" id="GO:0009893">
    <property type="term" value="P:positive regulation of metabolic process"/>
    <property type="evidence" value="ECO:0007669"/>
    <property type="project" value="UniProtKB-ARBA"/>
</dbReference>
<dbReference type="SMART" id="SM00066">
    <property type="entry name" value="GAL4"/>
    <property type="match status" value="1"/>
</dbReference>
<dbReference type="SMART" id="SM00906">
    <property type="entry name" value="Fungal_trans"/>
    <property type="match status" value="1"/>
</dbReference>
<feature type="transmembrane region" description="Helical" evidence="7">
    <location>
        <begin position="510"/>
        <end position="534"/>
    </location>
</feature>
<dbReference type="CDD" id="cd00067">
    <property type="entry name" value="GAL4"/>
    <property type="match status" value="1"/>
</dbReference>
<evidence type="ECO:0000256" key="7">
    <source>
        <dbReference type="SAM" id="Phobius"/>
    </source>
</evidence>
<dbReference type="STRING" id="1392250.A0A2I2GPA4"/>
<evidence type="ECO:0000256" key="3">
    <source>
        <dbReference type="ARBA" id="ARBA00023125"/>
    </source>
</evidence>
<dbReference type="EMBL" id="MSFO01000001">
    <property type="protein sequence ID" value="PLB54704.1"/>
    <property type="molecule type" value="Genomic_DNA"/>
</dbReference>
<name>A0A2I2GPA4_9EURO</name>
<keyword evidence="10" id="KW-1185">Reference proteome</keyword>
<comment type="caution">
    <text evidence="9">The sequence shown here is derived from an EMBL/GenBank/DDBJ whole genome shotgun (WGS) entry which is preliminary data.</text>
</comment>
<dbReference type="GO" id="GO:0008270">
    <property type="term" value="F:zinc ion binding"/>
    <property type="evidence" value="ECO:0007669"/>
    <property type="project" value="InterPro"/>
</dbReference>
<keyword evidence="1" id="KW-0479">Metal-binding</keyword>
<reference evidence="9 10" key="1">
    <citation type="submission" date="2016-12" db="EMBL/GenBank/DDBJ databases">
        <title>The genomes of Aspergillus section Nigri reveals drivers in fungal speciation.</title>
        <authorList>
            <consortium name="DOE Joint Genome Institute"/>
            <person name="Vesth T.C."/>
            <person name="Nybo J."/>
            <person name="Theobald S."/>
            <person name="Brandl J."/>
            <person name="Frisvad J.C."/>
            <person name="Nielsen K.F."/>
            <person name="Lyhne E.K."/>
            <person name="Kogle M.E."/>
            <person name="Kuo A."/>
            <person name="Riley R."/>
            <person name="Clum A."/>
            <person name="Nolan M."/>
            <person name="Lipzen A."/>
            <person name="Salamov A."/>
            <person name="Henrissat B."/>
            <person name="Wiebenga A."/>
            <person name="De Vries R.P."/>
            <person name="Grigoriev I.V."/>
            <person name="Mortensen U.H."/>
            <person name="Andersen M.R."/>
            <person name="Baker S.E."/>
        </authorList>
    </citation>
    <scope>NUCLEOTIDE SEQUENCE [LARGE SCALE GENOMIC DNA]</scope>
    <source>
        <strain evidence="9 10">IBT 23096</strain>
    </source>
</reference>
<dbReference type="PANTHER" id="PTHR46910">
    <property type="entry name" value="TRANSCRIPTION FACTOR PDR1"/>
    <property type="match status" value="1"/>
</dbReference>
<feature type="region of interest" description="Disordered" evidence="6">
    <location>
        <begin position="578"/>
        <end position="625"/>
    </location>
</feature>
<keyword evidence="2" id="KW-0805">Transcription regulation</keyword>
<evidence type="ECO:0000256" key="6">
    <source>
        <dbReference type="SAM" id="MobiDB-lite"/>
    </source>
</evidence>
<keyword evidence="3" id="KW-0238">DNA-binding</keyword>
<evidence type="ECO:0000313" key="10">
    <source>
        <dbReference type="Proteomes" id="UP000234275"/>
    </source>
</evidence>
<dbReference type="InterPro" id="IPR050987">
    <property type="entry name" value="AtrR-like"/>
</dbReference>
<dbReference type="PROSITE" id="PS50048">
    <property type="entry name" value="ZN2_CY6_FUNGAL_2"/>
    <property type="match status" value="1"/>
</dbReference>
<feature type="region of interest" description="Disordered" evidence="6">
    <location>
        <begin position="154"/>
        <end position="177"/>
    </location>
</feature>
<dbReference type="GeneID" id="36558966"/>
<feature type="compositionally biased region" description="Low complexity" evidence="6">
    <location>
        <begin position="594"/>
        <end position="605"/>
    </location>
</feature>
<dbReference type="CDD" id="cd12148">
    <property type="entry name" value="fungal_TF_MHR"/>
    <property type="match status" value="1"/>
</dbReference>
<protein>
    <recommendedName>
        <fullName evidence="8">Zn(2)-C6 fungal-type domain-containing protein</fullName>
    </recommendedName>
</protein>
<dbReference type="OrthoDB" id="103819at2759"/>
<dbReference type="InterPro" id="IPR001138">
    <property type="entry name" value="Zn2Cys6_DnaBD"/>
</dbReference>
<dbReference type="Pfam" id="PF00172">
    <property type="entry name" value="Zn_clus"/>
    <property type="match status" value="1"/>
</dbReference>
<dbReference type="AlphaFoldDB" id="A0A2I2GPA4"/>
<dbReference type="SUPFAM" id="SSF57701">
    <property type="entry name" value="Zn2/Cys6 DNA-binding domain"/>
    <property type="match status" value="1"/>
</dbReference>
<proteinExistence type="predicted"/>
<gene>
    <name evidence="9" type="ORF">P170DRAFT_452404</name>
</gene>
<feature type="compositionally biased region" description="Low complexity" evidence="6">
    <location>
        <begin position="67"/>
        <end position="79"/>
    </location>
</feature>
<dbReference type="GO" id="GO:0000981">
    <property type="term" value="F:DNA-binding transcription factor activity, RNA polymerase II-specific"/>
    <property type="evidence" value="ECO:0007669"/>
    <property type="project" value="InterPro"/>
</dbReference>
<feature type="domain" description="Zn(2)-C6 fungal-type" evidence="8">
    <location>
        <begin position="8"/>
        <end position="37"/>
    </location>
</feature>
<keyword evidence="7" id="KW-1133">Transmembrane helix</keyword>